<keyword evidence="1" id="KW-0802">TPR repeat</keyword>
<dbReference type="GO" id="GO:0003677">
    <property type="term" value="F:DNA binding"/>
    <property type="evidence" value="ECO:0007669"/>
    <property type="project" value="InterPro"/>
</dbReference>
<feature type="coiled-coil region" evidence="2">
    <location>
        <begin position="328"/>
        <end position="355"/>
    </location>
</feature>
<sequence length="423" mass="48500">MGAENLMASINHEIRMARKRLGLTLKSVCGEFMSVSNLSNIENGKTRIKRDTLIYLKKKLNLPDDLLENAEARGRVESLHLKASTYKTSKSTIKAISCYKEIIDLCEENFIEDELAIALRELGILQMEMKNQSAIKNLEKSAELFSEQQNYKELAVTTTKLGAAYFSVENYSKATDLFKEALMYMKDDTGKGSLFYNLASTYFRLGEIGEATHYCELAIENLTLNDVDYLISANILQGILFSKVSLFQLSRKALTKAKKLSEKHNSPYLLSKVLLNLGNVEMELNQNSGLPMDYFKLSGELKRDFNDVIGMIRLNRSIAKWYIRNNNINLAESLLEEALQQSRKMKNKYDEMKCLEEISDFTLKNNKDYQNSIDLLFKALLIARDIQSTKAEKRILESLSNVFYLKGDKQKSFEKYIELKNIR</sequence>
<dbReference type="InterPro" id="IPR001387">
    <property type="entry name" value="Cro/C1-type_HTH"/>
</dbReference>
<dbReference type="InterPro" id="IPR010982">
    <property type="entry name" value="Lambda_DNA-bd_dom_sf"/>
</dbReference>
<dbReference type="Gene3D" id="1.25.40.10">
    <property type="entry name" value="Tetratricopeptide repeat domain"/>
    <property type="match status" value="2"/>
</dbReference>
<dbReference type="SUPFAM" id="SSF48452">
    <property type="entry name" value="TPR-like"/>
    <property type="match status" value="2"/>
</dbReference>
<evidence type="ECO:0000313" key="4">
    <source>
        <dbReference type="EMBL" id="KPL57614.1"/>
    </source>
</evidence>
<dbReference type="PANTHER" id="PTHR10098:SF108">
    <property type="entry name" value="TETRATRICOPEPTIDE REPEAT PROTEIN 28"/>
    <property type="match status" value="1"/>
</dbReference>
<evidence type="ECO:0000256" key="2">
    <source>
        <dbReference type="SAM" id="Coils"/>
    </source>
</evidence>
<feature type="repeat" description="TPR" evidence="1">
    <location>
        <begin position="155"/>
        <end position="188"/>
    </location>
</feature>
<dbReference type="AlphaFoldDB" id="A0A0P6VXK5"/>
<keyword evidence="2" id="KW-0175">Coiled coil</keyword>
<dbReference type="Gene3D" id="1.10.260.40">
    <property type="entry name" value="lambda repressor-like DNA-binding domains"/>
    <property type="match status" value="1"/>
</dbReference>
<gene>
    <name evidence="4" type="ORF">AM506_21330</name>
</gene>
<dbReference type="PANTHER" id="PTHR10098">
    <property type="entry name" value="RAPSYN-RELATED"/>
    <property type="match status" value="1"/>
</dbReference>
<dbReference type="InterPro" id="IPR011990">
    <property type="entry name" value="TPR-like_helical_dom_sf"/>
</dbReference>
<protein>
    <recommendedName>
        <fullName evidence="3">HTH cro/C1-type domain-containing protein</fullName>
    </recommendedName>
</protein>
<dbReference type="SMART" id="SM00530">
    <property type="entry name" value="HTH_XRE"/>
    <property type="match status" value="1"/>
</dbReference>
<evidence type="ECO:0000256" key="1">
    <source>
        <dbReference type="PROSITE-ProRule" id="PRU00339"/>
    </source>
</evidence>
<evidence type="ECO:0000259" key="3">
    <source>
        <dbReference type="PROSITE" id="PS50943"/>
    </source>
</evidence>
<dbReference type="PROSITE" id="PS50005">
    <property type="entry name" value="TPR"/>
    <property type="match status" value="1"/>
</dbReference>
<dbReference type="Pfam" id="PF01381">
    <property type="entry name" value="HTH_3"/>
    <property type="match status" value="1"/>
</dbReference>
<dbReference type="CDD" id="cd00093">
    <property type="entry name" value="HTH_XRE"/>
    <property type="match status" value="1"/>
</dbReference>
<dbReference type="Proteomes" id="UP000050398">
    <property type="component" value="Unassembled WGS sequence"/>
</dbReference>
<feature type="domain" description="HTH cro/C1-type" evidence="3">
    <location>
        <begin position="14"/>
        <end position="66"/>
    </location>
</feature>
<dbReference type="PROSITE" id="PS50943">
    <property type="entry name" value="HTH_CROC1"/>
    <property type="match status" value="1"/>
</dbReference>
<dbReference type="PATRIC" id="fig|218284.4.peg.3074"/>
<proteinExistence type="predicted"/>
<dbReference type="EMBL" id="LIXZ01000038">
    <property type="protein sequence ID" value="KPL57614.1"/>
    <property type="molecule type" value="Genomic_DNA"/>
</dbReference>
<organism evidence="4 5">
    <name type="scientific">Rossellomorea vietnamensis</name>
    <dbReference type="NCBI Taxonomy" id="218284"/>
    <lineage>
        <taxon>Bacteria</taxon>
        <taxon>Bacillati</taxon>
        <taxon>Bacillota</taxon>
        <taxon>Bacilli</taxon>
        <taxon>Bacillales</taxon>
        <taxon>Bacillaceae</taxon>
        <taxon>Rossellomorea</taxon>
    </lineage>
</organism>
<dbReference type="InterPro" id="IPR019734">
    <property type="entry name" value="TPR_rpt"/>
</dbReference>
<dbReference type="Pfam" id="PF13181">
    <property type="entry name" value="TPR_8"/>
    <property type="match status" value="2"/>
</dbReference>
<evidence type="ECO:0000313" key="5">
    <source>
        <dbReference type="Proteomes" id="UP000050398"/>
    </source>
</evidence>
<dbReference type="SUPFAM" id="SSF47413">
    <property type="entry name" value="lambda repressor-like DNA-binding domains"/>
    <property type="match status" value="1"/>
</dbReference>
<comment type="caution">
    <text evidence="4">The sequence shown here is derived from an EMBL/GenBank/DDBJ whole genome shotgun (WGS) entry which is preliminary data.</text>
</comment>
<dbReference type="SMART" id="SM00028">
    <property type="entry name" value="TPR"/>
    <property type="match status" value="6"/>
</dbReference>
<accession>A0A0P6VXK5</accession>
<name>A0A0P6VXK5_9BACI</name>
<reference evidence="4 5" key="1">
    <citation type="submission" date="2015-08" db="EMBL/GenBank/DDBJ databases">
        <title>Draft Genome Sequence of Bacillus vietnamensis UCD-SED5.</title>
        <authorList>
            <person name="Lee R.D."/>
            <person name="Jospin G."/>
            <person name="Lang J.M."/>
            <person name="Coil D.A."/>
            <person name="Eisen J.A."/>
        </authorList>
    </citation>
    <scope>NUCLEOTIDE SEQUENCE [LARGE SCALE GENOMIC DNA]</scope>
    <source>
        <strain evidence="4 5">UCD-SED5</strain>
    </source>
</reference>